<name>A0A2T2WUG0_9FIRM</name>
<evidence type="ECO:0000256" key="1">
    <source>
        <dbReference type="ARBA" id="ARBA00004651"/>
    </source>
</evidence>
<proteinExistence type="predicted"/>
<keyword evidence="3 6" id="KW-0812">Transmembrane</keyword>
<feature type="transmembrane region" description="Helical" evidence="6">
    <location>
        <begin position="456"/>
        <end position="479"/>
    </location>
</feature>
<dbReference type="GO" id="GO:0005886">
    <property type="term" value="C:plasma membrane"/>
    <property type="evidence" value="ECO:0007669"/>
    <property type="project" value="UniProtKB-SubCell"/>
</dbReference>
<evidence type="ECO:0000256" key="4">
    <source>
        <dbReference type="ARBA" id="ARBA00022989"/>
    </source>
</evidence>
<feature type="transmembrane region" description="Helical" evidence="6">
    <location>
        <begin position="96"/>
        <end position="115"/>
    </location>
</feature>
<evidence type="ECO:0000313" key="8">
    <source>
        <dbReference type="Proteomes" id="UP000242699"/>
    </source>
</evidence>
<comment type="subcellular location">
    <subcellularLocation>
        <location evidence="1">Cell membrane</location>
        <topology evidence="1">Multi-pass membrane protein</topology>
    </subcellularLocation>
</comment>
<gene>
    <name evidence="7" type="ORF">C7B43_15870</name>
</gene>
<feature type="transmembrane region" description="Helical" evidence="6">
    <location>
        <begin position="373"/>
        <end position="392"/>
    </location>
</feature>
<dbReference type="EMBL" id="PXYT01000048">
    <property type="protein sequence ID" value="PSR25871.1"/>
    <property type="molecule type" value="Genomic_DNA"/>
</dbReference>
<comment type="caution">
    <text evidence="7">The sequence shown here is derived from an EMBL/GenBank/DDBJ whole genome shotgun (WGS) entry which is preliminary data.</text>
</comment>
<keyword evidence="2" id="KW-1003">Cell membrane</keyword>
<sequence>MVTMKNSTNPLVLIVKDWIRYIPTSVIPAMLMLAASAIFTRMFPPHVYGLYSLAIAISIPVVNAFSQPLSQSVGRFYYEFASAEKLQLFQQTISTLLFRVTIVFLPIDILLGLWLLQSHRETPSMVWALMIFMVLRIITASLIPTILFSFQVRRYQIIVLVTAFLGTAVPLTFTMFFGYNISFLLWGNVVGILAFLPTIFWWSKIHLSWPTIKRSGEHILVLHRFLRYGLPFVPWFVSESMLSIGDRYILEWFHGPSSVAVYSVNYAVAQQAIGLLAGPFTTALGPRLVQQWSTNGSEATKTLLANITNIYFIIEGMIVGLLIVNGHSLMSILVGKQYVRGFIIIGPVAVGRAIWGSSMIGHKTMELTERSSLMMWDAGIAAVINIILNLWLVPHYSLMGASIAMIAGYCIYAIMVWYQSKEKLSWDISFGLVIRVILLTSLCVIIVNTINFEHGAILDLFVSTVSFIVLYGFGMATWIRPKWEELKSLFIP</sequence>
<feature type="transmembrane region" description="Helical" evidence="6">
    <location>
        <begin position="46"/>
        <end position="65"/>
    </location>
</feature>
<protein>
    <submittedName>
        <fullName evidence="7">Uncharacterized protein</fullName>
    </submittedName>
</protein>
<dbReference type="PANTHER" id="PTHR30250">
    <property type="entry name" value="PST FAMILY PREDICTED COLANIC ACID TRANSPORTER"/>
    <property type="match status" value="1"/>
</dbReference>
<evidence type="ECO:0000256" key="6">
    <source>
        <dbReference type="SAM" id="Phobius"/>
    </source>
</evidence>
<evidence type="ECO:0000256" key="3">
    <source>
        <dbReference type="ARBA" id="ARBA00022692"/>
    </source>
</evidence>
<feature type="transmembrane region" description="Helical" evidence="6">
    <location>
        <begin position="430"/>
        <end position="450"/>
    </location>
</feature>
<keyword evidence="4 6" id="KW-1133">Transmembrane helix</keyword>
<feature type="transmembrane region" description="Helical" evidence="6">
    <location>
        <begin position="183"/>
        <end position="203"/>
    </location>
</feature>
<feature type="transmembrane region" description="Helical" evidence="6">
    <location>
        <begin position="341"/>
        <end position="361"/>
    </location>
</feature>
<keyword evidence="5 6" id="KW-0472">Membrane</keyword>
<dbReference type="InterPro" id="IPR050833">
    <property type="entry name" value="Poly_Biosynth_Transport"/>
</dbReference>
<dbReference type="PANTHER" id="PTHR30250:SF11">
    <property type="entry name" value="O-ANTIGEN TRANSPORTER-RELATED"/>
    <property type="match status" value="1"/>
</dbReference>
<reference evidence="7 8" key="1">
    <citation type="journal article" date="2014" name="BMC Genomics">
        <title>Comparison of environmental and isolate Sulfobacillus genomes reveals diverse carbon, sulfur, nitrogen, and hydrogen metabolisms.</title>
        <authorList>
            <person name="Justice N.B."/>
            <person name="Norman A."/>
            <person name="Brown C.T."/>
            <person name="Singh A."/>
            <person name="Thomas B.C."/>
            <person name="Banfield J.F."/>
        </authorList>
    </citation>
    <scope>NUCLEOTIDE SEQUENCE [LARGE SCALE GENOMIC DNA]</scope>
    <source>
        <strain evidence="7">AMDSBA1</strain>
    </source>
</reference>
<evidence type="ECO:0000256" key="5">
    <source>
        <dbReference type="ARBA" id="ARBA00023136"/>
    </source>
</evidence>
<feature type="transmembrane region" description="Helical" evidence="6">
    <location>
        <begin position="127"/>
        <end position="150"/>
    </location>
</feature>
<dbReference type="Pfam" id="PF01943">
    <property type="entry name" value="Polysacc_synt"/>
    <property type="match status" value="1"/>
</dbReference>
<evidence type="ECO:0000313" key="7">
    <source>
        <dbReference type="EMBL" id="PSR25871.1"/>
    </source>
</evidence>
<accession>A0A2T2WUG0</accession>
<evidence type="ECO:0000256" key="2">
    <source>
        <dbReference type="ARBA" id="ARBA00022475"/>
    </source>
</evidence>
<dbReference type="AlphaFoldDB" id="A0A2T2WUG0"/>
<feature type="transmembrane region" description="Helical" evidence="6">
    <location>
        <begin position="398"/>
        <end position="418"/>
    </location>
</feature>
<dbReference type="Proteomes" id="UP000242699">
    <property type="component" value="Unassembled WGS sequence"/>
</dbReference>
<feature type="transmembrane region" description="Helical" evidence="6">
    <location>
        <begin position="310"/>
        <end position="335"/>
    </location>
</feature>
<feature type="transmembrane region" description="Helical" evidence="6">
    <location>
        <begin position="21"/>
        <end position="40"/>
    </location>
</feature>
<feature type="transmembrane region" description="Helical" evidence="6">
    <location>
        <begin position="157"/>
        <end position="177"/>
    </location>
</feature>
<organism evidence="7 8">
    <name type="scientific">Sulfobacillus benefaciens</name>
    <dbReference type="NCBI Taxonomy" id="453960"/>
    <lineage>
        <taxon>Bacteria</taxon>
        <taxon>Bacillati</taxon>
        <taxon>Bacillota</taxon>
        <taxon>Clostridia</taxon>
        <taxon>Eubacteriales</taxon>
        <taxon>Clostridiales Family XVII. Incertae Sedis</taxon>
        <taxon>Sulfobacillus</taxon>
    </lineage>
</organism>
<dbReference type="InterPro" id="IPR002797">
    <property type="entry name" value="Polysacc_synth"/>
</dbReference>